<dbReference type="NCBIfam" id="TIGR03170">
    <property type="entry name" value="flgA_cterm"/>
    <property type="match status" value="1"/>
</dbReference>
<dbReference type="GO" id="GO:0003779">
    <property type="term" value="F:actin binding"/>
    <property type="evidence" value="ECO:0007669"/>
    <property type="project" value="InterPro"/>
</dbReference>
<keyword evidence="6" id="KW-0969">Cilium</keyword>
<evidence type="ECO:0000256" key="3">
    <source>
        <dbReference type="ARBA" id="ARBA00022764"/>
    </source>
</evidence>
<evidence type="ECO:0000256" key="1">
    <source>
        <dbReference type="ARBA" id="ARBA00004418"/>
    </source>
</evidence>
<dbReference type="InterPro" id="IPR039246">
    <property type="entry name" value="Flagellar_FlgA"/>
</dbReference>
<dbReference type="GO" id="GO:0044780">
    <property type="term" value="P:bacterial-type flagellum assembly"/>
    <property type="evidence" value="ECO:0007669"/>
    <property type="project" value="InterPro"/>
</dbReference>
<dbReference type="GO" id="GO:0042597">
    <property type="term" value="C:periplasmic space"/>
    <property type="evidence" value="ECO:0007669"/>
    <property type="project" value="UniProtKB-SubCell"/>
</dbReference>
<dbReference type="PROSITE" id="PS51082">
    <property type="entry name" value="WH2"/>
    <property type="match status" value="1"/>
</dbReference>
<evidence type="ECO:0000313" key="7">
    <source>
        <dbReference type="Proteomes" id="UP000705867"/>
    </source>
</evidence>
<name>A0A953J9T4_9BACT</name>
<evidence type="ECO:0000256" key="2">
    <source>
        <dbReference type="ARBA" id="ARBA00022729"/>
    </source>
</evidence>
<dbReference type="PANTHER" id="PTHR36307:SF1">
    <property type="entry name" value="FLAGELLA BASAL BODY P-RING FORMATION PROTEIN FLGA"/>
    <property type="match status" value="1"/>
</dbReference>
<protein>
    <recommendedName>
        <fullName evidence="4">Flagella basal body P-ring formation protein FlgA</fullName>
    </recommendedName>
</protein>
<comment type="caution">
    <text evidence="6">The sequence shown here is derived from an EMBL/GenBank/DDBJ whole genome shotgun (WGS) entry which is preliminary data.</text>
</comment>
<comment type="subcellular location">
    <subcellularLocation>
        <location evidence="1 4">Periplasm</location>
    </subcellularLocation>
</comment>
<accession>A0A953J9T4</accession>
<dbReference type="PANTHER" id="PTHR36307">
    <property type="entry name" value="FLAGELLA BASAL BODY P-RING FORMATION PROTEIN FLGA"/>
    <property type="match status" value="1"/>
</dbReference>
<comment type="similarity">
    <text evidence="4">Belongs to the FlgA family.</text>
</comment>
<dbReference type="Proteomes" id="UP000705867">
    <property type="component" value="Unassembled WGS sequence"/>
</dbReference>
<dbReference type="Gene3D" id="3.90.1210.10">
    <property type="entry name" value="Antifreeze-like/N-acetylneuraminic acid synthase C-terminal domain"/>
    <property type="match status" value="1"/>
</dbReference>
<keyword evidence="6" id="KW-0282">Flagellum</keyword>
<dbReference type="InterPro" id="IPR017585">
    <property type="entry name" value="SAF_FlgA"/>
</dbReference>
<sequence length="244" mass="25949">MKSVRGGKRVLQFLFCCLLLVACLFGGRGEAGTRTALMEEIRQAVAAELKKSLSGEVELERMRVTRGSEGLGTSEEYRIDGVTMNGYVGRNKVALTVALTDTKGGTRNVSVEALYDSMVDILISSKPLAAGSLLSEGDFIAVRQKSSRLPVGAITDEKEIGGRALRSNIGQGVVLRTAYFAPQGGVKRGQKVTVIVEGENVVVSTQGQLKGDATVGGSARVYCEISRKEVVGLLETPGIVRVKL</sequence>
<dbReference type="AlphaFoldDB" id="A0A953J9T4"/>
<dbReference type="Pfam" id="PF13144">
    <property type="entry name" value="ChapFlgA"/>
    <property type="match status" value="1"/>
</dbReference>
<keyword evidence="3 4" id="KW-0574">Periplasm</keyword>
<reference evidence="6" key="1">
    <citation type="journal article" date="2021" name="bioRxiv">
        <title>Unraveling nitrogen, sulfur and carbon metabolic pathways and microbial community transcriptional responses to substrate deprivation and toxicity stresses in a bioreactor mimicking anoxic brackish coastal sediment conditions.</title>
        <authorList>
            <person name="Martins P.D."/>
            <person name="Echeveste M.J."/>
            <person name="Arshad A."/>
            <person name="Kurth J."/>
            <person name="Ouboter H."/>
            <person name="Jetten M.S.M."/>
            <person name="Welte C.U."/>
        </authorList>
    </citation>
    <scope>NUCLEOTIDE SEQUENCE</scope>
    <source>
        <strain evidence="6">MAG_39</strain>
    </source>
</reference>
<feature type="domain" description="WH2" evidence="5">
    <location>
        <begin position="33"/>
        <end position="52"/>
    </location>
</feature>
<proteinExistence type="inferred from homology"/>
<evidence type="ECO:0000259" key="5">
    <source>
        <dbReference type="PROSITE" id="PS51082"/>
    </source>
</evidence>
<keyword evidence="2" id="KW-0732">Signal</keyword>
<dbReference type="SMART" id="SM00858">
    <property type="entry name" value="SAF"/>
    <property type="match status" value="1"/>
</dbReference>
<dbReference type="Gene3D" id="2.30.30.760">
    <property type="match status" value="1"/>
</dbReference>
<keyword evidence="4" id="KW-1005">Bacterial flagellum biogenesis</keyword>
<reference evidence="6" key="2">
    <citation type="submission" date="2021-08" db="EMBL/GenBank/DDBJ databases">
        <authorList>
            <person name="Dalcin Martins P."/>
        </authorList>
    </citation>
    <scope>NUCLEOTIDE SEQUENCE</scope>
    <source>
        <strain evidence="6">MAG_39</strain>
    </source>
</reference>
<dbReference type="CDD" id="cd11614">
    <property type="entry name" value="SAF_CpaB_FlgA_like"/>
    <property type="match status" value="1"/>
</dbReference>
<gene>
    <name evidence="6" type="primary">flgA</name>
    <name evidence="6" type="ORF">K8I29_02995</name>
</gene>
<evidence type="ECO:0000313" key="6">
    <source>
        <dbReference type="EMBL" id="MBZ0155165.1"/>
    </source>
</evidence>
<dbReference type="InterPro" id="IPR003124">
    <property type="entry name" value="WH2_dom"/>
</dbReference>
<dbReference type="PROSITE" id="PS51257">
    <property type="entry name" value="PROKAR_LIPOPROTEIN"/>
    <property type="match status" value="1"/>
</dbReference>
<dbReference type="InterPro" id="IPR013974">
    <property type="entry name" value="SAF"/>
</dbReference>
<comment type="function">
    <text evidence="4">Involved in the assembly process of the P-ring formation. It may associate with FlgF on the rod constituting a structure essential for the P-ring assembly or may act as a modulator protein for the P-ring assembly.</text>
</comment>
<keyword evidence="6" id="KW-0966">Cell projection</keyword>
<organism evidence="6 7">
    <name type="scientific">Candidatus Nitrobium versatile</name>
    <dbReference type="NCBI Taxonomy" id="2884831"/>
    <lineage>
        <taxon>Bacteria</taxon>
        <taxon>Pseudomonadati</taxon>
        <taxon>Nitrospirota</taxon>
        <taxon>Nitrospiria</taxon>
        <taxon>Nitrospirales</taxon>
        <taxon>Nitrospiraceae</taxon>
        <taxon>Candidatus Nitrobium</taxon>
    </lineage>
</organism>
<dbReference type="EMBL" id="JAIOIV010000024">
    <property type="protein sequence ID" value="MBZ0155165.1"/>
    <property type="molecule type" value="Genomic_DNA"/>
</dbReference>
<evidence type="ECO:0000256" key="4">
    <source>
        <dbReference type="RuleBase" id="RU362063"/>
    </source>
</evidence>